<dbReference type="PRINTS" id="PR00412">
    <property type="entry name" value="EPOXHYDRLASE"/>
</dbReference>
<dbReference type="GO" id="GO:0016787">
    <property type="term" value="F:hydrolase activity"/>
    <property type="evidence" value="ECO:0007669"/>
    <property type="project" value="UniProtKB-KW"/>
</dbReference>
<organism evidence="4 5">
    <name type="scientific">Hymenoscyphus albidus</name>
    <dbReference type="NCBI Taxonomy" id="595503"/>
    <lineage>
        <taxon>Eukaryota</taxon>
        <taxon>Fungi</taxon>
        <taxon>Dikarya</taxon>
        <taxon>Ascomycota</taxon>
        <taxon>Pezizomycotina</taxon>
        <taxon>Leotiomycetes</taxon>
        <taxon>Helotiales</taxon>
        <taxon>Helotiaceae</taxon>
        <taxon>Hymenoscyphus</taxon>
    </lineage>
</organism>
<reference evidence="4" key="1">
    <citation type="submission" date="2021-07" db="EMBL/GenBank/DDBJ databases">
        <authorList>
            <person name="Durling M."/>
        </authorList>
    </citation>
    <scope>NUCLEOTIDE SEQUENCE</scope>
</reference>
<dbReference type="OrthoDB" id="284184at2759"/>
<dbReference type="Pfam" id="PF00561">
    <property type="entry name" value="Abhydrolase_1"/>
    <property type="match status" value="1"/>
</dbReference>
<evidence type="ECO:0000313" key="5">
    <source>
        <dbReference type="Proteomes" id="UP000701801"/>
    </source>
</evidence>
<proteinExistence type="inferred from homology"/>
<dbReference type="PANTHER" id="PTHR43329">
    <property type="entry name" value="EPOXIDE HYDROLASE"/>
    <property type="match status" value="1"/>
</dbReference>
<dbReference type="SUPFAM" id="SSF53474">
    <property type="entry name" value="alpha/beta-Hydrolases"/>
    <property type="match status" value="1"/>
</dbReference>
<dbReference type="Proteomes" id="UP000701801">
    <property type="component" value="Unassembled WGS sequence"/>
</dbReference>
<sequence length="324" mass="37510">MDSYPQHQFTTKRSFTYNYYITPPQPGKEWILFLHGFPSAPFHFRHQIKYLSEKRYGILAPDLLGYGESSQPADVKAYTGTGMTEDLIEILDHEKIEHVLGVGHDWGSFLLSRLANYYPSRIKKCVFLDVGYLPPGHAMTKEAATIINTMMKKQIGYCCFGYPLFFDEDGADKVMDDNIDSVIPLFFTQDEEIVKEYMGEEGGTRKWLEGKMTTELPSFFTPEDQEHFHKYFSTGFLGPVNWYRAQIHDVNHEDEKDIPELSKEIEQPVLIICARNIISMAADFAGHMERFCDDMEVKKTTAGHWIMLENIDETNETLEEFFEK</sequence>
<dbReference type="Gene3D" id="3.40.50.1820">
    <property type="entry name" value="alpha/beta hydrolase"/>
    <property type="match status" value="1"/>
</dbReference>
<name>A0A9N9L9A9_9HELO</name>
<gene>
    <name evidence="4" type="ORF">HYALB_00007668</name>
</gene>
<dbReference type="InterPro" id="IPR000639">
    <property type="entry name" value="Epox_hydrolase-like"/>
</dbReference>
<dbReference type="InterPro" id="IPR029058">
    <property type="entry name" value="AB_hydrolase_fold"/>
</dbReference>
<evidence type="ECO:0000256" key="2">
    <source>
        <dbReference type="ARBA" id="ARBA00038334"/>
    </source>
</evidence>
<comment type="similarity">
    <text evidence="2">Belongs to the AB hydrolase superfamily. Epoxide hydrolase family.</text>
</comment>
<dbReference type="InterPro" id="IPR000073">
    <property type="entry name" value="AB_hydrolase_1"/>
</dbReference>
<evidence type="ECO:0000313" key="4">
    <source>
        <dbReference type="EMBL" id="CAG8970999.1"/>
    </source>
</evidence>
<feature type="domain" description="AB hydrolase-1" evidence="3">
    <location>
        <begin position="30"/>
        <end position="144"/>
    </location>
</feature>
<evidence type="ECO:0000259" key="3">
    <source>
        <dbReference type="Pfam" id="PF00561"/>
    </source>
</evidence>
<protein>
    <recommendedName>
        <fullName evidence="3">AB hydrolase-1 domain-containing protein</fullName>
    </recommendedName>
</protein>
<dbReference type="AlphaFoldDB" id="A0A9N9L9A9"/>
<keyword evidence="1" id="KW-0378">Hydrolase</keyword>
<accession>A0A9N9L9A9</accession>
<keyword evidence="5" id="KW-1185">Reference proteome</keyword>
<dbReference type="EMBL" id="CAJVRM010000004">
    <property type="protein sequence ID" value="CAG8970999.1"/>
    <property type="molecule type" value="Genomic_DNA"/>
</dbReference>
<evidence type="ECO:0000256" key="1">
    <source>
        <dbReference type="ARBA" id="ARBA00022801"/>
    </source>
</evidence>
<comment type="caution">
    <text evidence="4">The sequence shown here is derived from an EMBL/GenBank/DDBJ whole genome shotgun (WGS) entry which is preliminary data.</text>
</comment>